<dbReference type="VEuPathDB" id="VectorBase:AQUA011776"/>
<dbReference type="EnsemblMetazoa" id="AQUA011776-RA">
    <property type="protein sequence ID" value="AQUA011776-PA"/>
    <property type="gene ID" value="AQUA011776"/>
</dbReference>
<dbReference type="PANTHER" id="PTHR19303">
    <property type="entry name" value="TRANSPOSON"/>
    <property type="match status" value="1"/>
</dbReference>
<feature type="domain" description="DDE-1" evidence="1">
    <location>
        <begin position="109"/>
        <end position="278"/>
    </location>
</feature>
<protein>
    <recommendedName>
        <fullName evidence="1">DDE-1 domain-containing protein</fullName>
    </recommendedName>
</protein>
<dbReference type="GO" id="GO:0003677">
    <property type="term" value="F:DNA binding"/>
    <property type="evidence" value="ECO:0007669"/>
    <property type="project" value="TreeGrafter"/>
</dbReference>
<dbReference type="STRING" id="34691.A0A182XPH4"/>
<dbReference type="Gene3D" id="3.30.420.10">
    <property type="entry name" value="Ribonuclease H-like superfamily/Ribonuclease H"/>
    <property type="match status" value="1"/>
</dbReference>
<dbReference type="Proteomes" id="UP000076407">
    <property type="component" value="Unassembled WGS sequence"/>
</dbReference>
<name>A0A182XPH4_ANOQN</name>
<evidence type="ECO:0000313" key="3">
    <source>
        <dbReference type="Proteomes" id="UP000076407"/>
    </source>
</evidence>
<reference evidence="2" key="1">
    <citation type="submission" date="2020-05" db="UniProtKB">
        <authorList>
            <consortium name="EnsemblMetazoa"/>
        </authorList>
    </citation>
    <scope>IDENTIFICATION</scope>
    <source>
        <strain evidence="2">SANGQUA</strain>
    </source>
</reference>
<dbReference type="InterPro" id="IPR004875">
    <property type="entry name" value="DDE_SF_endonuclease_dom"/>
</dbReference>
<proteinExistence type="predicted"/>
<dbReference type="InterPro" id="IPR036397">
    <property type="entry name" value="RNaseH_sf"/>
</dbReference>
<dbReference type="GO" id="GO:0005634">
    <property type="term" value="C:nucleus"/>
    <property type="evidence" value="ECO:0007669"/>
    <property type="project" value="TreeGrafter"/>
</dbReference>
<dbReference type="InterPro" id="IPR050863">
    <property type="entry name" value="CenT-Element_Derived"/>
</dbReference>
<accession>A0A182XPH4</accession>
<dbReference type="Pfam" id="PF03184">
    <property type="entry name" value="DDE_1"/>
    <property type="match status" value="1"/>
</dbReference>
<organism evidence="2 3">
    <name type="scientific">Anopheles quadriannulatus</name>
    <name type="common">Mosquito</name>
    <dbReference type="NCBI Taxonomy" id="34691"/>
    <lineage>
        <taxon>Eukaryota</taxon>
        <taxon>Metazoa</taxon>
        <taxon>Ecdysozoa</taxon>
        <taxon>Arthropoda</taxon>
        <taxon>Hexapoda</taxon>
        <taxon>Insecta</taxon>
        <taxon>Pterygota</taxon>
        <taxon>Neoptera</taxon>
        <taxon>Endopterygota</taxon>
        <taxon>Diptera</taxon>
        <taxon>Nematocera</taxon>
        <taxon>Culicoidea</taxon>
        <taxon>Culicidae</taxon>
        <taxon>Anophelinae</taxon>
        <taxon>Anopheles</taxon>
    </lineage>
</organism>
<dbReference type="AlphaFoldDB" id="A0A182XPH4"/>
<dbReference type="PANTHER" id="PTHR19303:SF71">
    <property type="entry name" value="ZINC FINGER PHD-TYPE DOMAIN-CONTAINING PROTEIN"/>
    <property type="match status" value="1"/>
</dbReference>
<sequence length="316" mass="36024">MANKTKRYDENAIRRKWLEAFLRGNPELSLRKPEAVSTAHSRVSESDIRGWFASVFKWLSDNGYANILQDPSRVFNGDETSFYMHPKIKEVLAQKGSRNVYEIEKAPAKQNITVMLSFSASGFVVHPHIIFPGQRLKREILQGFPAAWGIGHSERGWMDTNNFKNYIEKVFHPCLVKQGTKFPVIFFVDGHVSHKSIEVADVCQSLGIILISLYPNTTHITQPADVAVFKPLKDAWRDSLEQWRFQNANENFTLNYFGEMLQKAMKIGIKTASIKNGFRVCGLHPFTPDHVDYTKCLSKLQLYPDPSQSETASPEN</sequence>
<keyword evidence="3" id="KW-1185">Reference proteome</keyword>
<evidence type="ECO:0000259" key="1">
    <source>
        <dbReference type="Pfam" id="PF03184"/>
    </source>
</evidence>
<evidence type="ECO:0000313" key="2">
    <source>
        <dbReference type="EnsemblMetazoa" id="AQUA011776-PA"/>
    </source>
</evidence>